<evidence type="ECO:0000313" key="3">
    <source>
        <dbReference type="RefSeq" id="XP_014679600.1"/>
    </source>
</evidence>
<dbReference type="RefSeq" id="XP_014679600.1">
    <property type="nucleotide sequence ID" value="XM_014824114.1"/>
</dbReference>
<feature type="domain" description="Tudor" evidence="1">
    <location>
        <begin position="32"/>
        <end position="90"/>
    </location>
</feature>
<dbReference type="Gene3D" id="2.40.50.90">
    <property type="match status" value="3"/>
</dbReference>
<proteinExistence type="predicted"/>
<evidence type="ECO:0000259" key="1">
    <source>
        <dbReference type="PROSITE" id="PS50304"/>
    </source>
</evidence>
<name>A0ABM1F579_PRICU</name>
<accession>A0ABM1F579</accession>
<keyword evidence="2" id="KW-1185">Reference proteome</keyword>
<dbReference type="Pfam" id="PF00567">
    <property type="entry name" value="TUDOR"/>
    <property type="match status" value="3"/>
</dbReference>
<dbReference type="Gene3D" id="2.30.30.140">
    <property type="match status" value="3"/>
</dbReference>
<dbReference type="PROSITE" id="PS50304">
    <property type="entry name" value="TUDOR"/>
    <property type="match status" value="2"/>
</dbReference>
<gene>
    <name evidence="3" type="primary">LOC106819491</name>
</gene>
<dbReference type="CDD" id="cd20379">
    <property type="entry name" value="Tudor_dTUD-like"/>
    <property type="match status" value="1"/>
</dbReference>
<organism evidence="2 3">
    <name type="scientific">Priapulus caudatus</name>
    <name type="common">Priapulid worm</name>
    <dbReference type="NCBI Taxonomy" id="37621"/>
    <lineage>
        <taxon>Eukaryota</taxon>
        <taxon>Metazoa</taxon>
        <taxon>Ecdysozoa</taxon>
        <taxon>Scalidophora</taxon>
        <taxon>Priapulida</taxon>
        <taxon>Priapulimorpha</taxon>
        <taxon>Priapulimorphida</taxon>
        <taxon>Priapulidae</taxon>
        <taxon>Priapulus</taxon>
    </lineage>
</organism>
<dbReference type="SUPFAM" id="SSF63748">
    <property type="entry name" value="Tudor/PWWP/MBT"/>
    <property type="match status" value="3"/>
</dbReference>
<dbReference type="SMART" id="SM00333">
    <property type="entry name" value="TUDOR"/>
    <property type="match status" value="3"/>
</dbReference>
<dbReference type="InterPro" id="IPR035437">
    <property type="entry name" value="SNase_OB-fold_sf"/>
</dbReference>
<dbReference type="InterPro" id="IPR050621">
    <property type="entry name" value="Tudor_domain_containing"/>
</dbReference>
<evidence type="ECO:0000313" key="2">
    <source>
        <dbReference type="Proteomes" id="UP000695022"/>
    </source>
</evidence>
<reference evidence="3" key="1">
    <citation type="submission" date="2025-08" db="UniProtKB">
        <authorList>
            <consortium name="RefSeq"/>
        </authorList>
    </citation>
    <scope>IDENTIFICATION</scope>
</reference>
<dbReference type="PANTHER" id="PTHR22948">
    <property type="entry name" value="TUDOR DOMAIN CONTAINING PROTEIN"/>
    <property type="match status" value="1"/>
</dbReference>
<dbReference type="GeneID" id="106819491"/>
<feature type="domain" description="Tudor" evidence="1">
    <location>
        <begin position="290"/>
        <end position="349"/>
    </location>
</feature>
<protein>
    <submittedName>
        <fullName evidence="3">Tudor domain-containing protein 1-like</fullName>
    </submittedName>
</protein>
<dbReference type="Proteomes" id="UP000695022">
    <property type="component" value="Unplaced"/>
</dbReference>
<dbReference type="InterPro" id="IPR002999">
    <property type="entry name" value="Tudor"/>
</dbReference>
<sequence length="677" mass="73149">MAHMIDSQEQVDKKTVQLQQKYNGSKFDSTYRPRVTSLVAALSNQYNIWYRGQVVSITGDSVEVLYIDYGNSEMLTLSALQPLDSDLAALPKQVIRGRLDGITSHTGSWSQYCTQTLKGSFTDSIIDVEIKKVVEGEVSVMASTVGPTGQQVDIAKALVDEGLAVKITDSLSQDRAAATEPSVRGQASNSNLEVRSLLSTPSAGQRVRVASSESPSLDRAVEGGARVMADTAEPVPMTVGVSLPVRVVHYESAGSFYAHITHEGATALLDRIAELTRRHGAAAAGAPPYAAVVGELVAARFDADGAWYRARVLDDDGGGVLRVCYIDYGNVSCVVAADVARASPELAKFPPQALHLRAYLAPPDMPDDITRSFGQALMGGHGVATVHGGATNADEPTPVIIADPDGGEDDDFNTQLLKTLSNCAERSPIRIYVDELPSSRVLPQHVEIPIIPTHPSSPQHFFIVRAEDTAMVTELQQSLQKLYNGTTGDTIFTPEVGEACIAKSEDDWYRGIVFEASPTVFKVYLIDIGKNVYVNEIRRPFSQLFVTPAFAIRCSLIDIPLVEQMTDWNTCFEMLLDNHSDYRLTVESINEERTHFVKLVVTAADGDRSADIAAKLIEKMRASTLAEATAGLAIAADVPALSPSLQGSDNASSVTLDAVRANIRRLQQLEVELEKAS</sequence>
<dbReference type="PANTHER" id="PTHR22948:SF29">
    <property type="entry name" value="FI02030P-RELATED"/>
    <property type="match status" value="1"/>
</dbReference>